<evidence type="ECO:0000256" key="1">
    <source>
        <dbReference type="ARBA" id="ARBA00001938"/>
    </source>
</evidence>
<dbReference type="Pfam" id="PF00198">
    <property type="entry name" value="2-oxoacid_dh"/>
    <property type="match status" value="2"/>
</dbReference>
<dbReference type="PANTHER" id="PTHR43178">
    <property type="entry name" value="DIHYDROLIPOAMIDE ACETYLTRANSFERASE COMPONENT OF PYRUVATE DEHYDROGENASE COMPLEX"/>
    <property type="match status" value="1"/>
</dbReference>
<dbReference type="EMBL" id="BLAY01000126">
    <property type="protein sequence ID" value="GET41556.1"/>
    <property type="molecule type" value="Genomic_DNA"/>
</dbReference>
<feature type="domain" description="2-oxoacid dehydrogenase acyltransferase catalytic" evidence="4">
    <location>
        <begin position="189"/>
        <end position="267"/>
    </location>
</feature>
<protein>
    <submittedName>
        <fullName evidence="5">Dihydrolipoyllysine-residue acyltransferase component of branched-chain alpha-ketoacid dehydrogenase complex</fullName>
    </submittedName>
</protein>
<dbReference type="SUPFAM" id="SSF52777">
    <property type="entry name" value="CoA-dependent acyltransferases"/>
    <property type="match status" value="1"/>
</dbReference>
<dbReference type="Gene3D" id="3.30.559.10">
    <property type="entry name" value="Chloramphenicol acetyltransferase-like domain"/>
    <property type="match status" value="1"/>
</dbReference>
<dbReference type="Proteomes" id="UP001050975">
    <property type="component" value="Unassembled WGS sequence"/>
</dbReference>
<accession>A0AAV3XIY2</accession>
<organism evidence="5 6">
    <name type="scientific">Microseira wollei NIES-4236</name>
    <dbReference type="NCBI Taxonomy" id="2530354"/>
    <lineage>
        <taxon>Bacteria</taxon>
        <taxon>Bacillati</taxon>
        <taxon>Cyanobacteriota</taxon>
        <taxon>Cyanophyceae</taxon>
        <taxon>Oscillatoriophycideae</taxon>
        <taxon>Aerosakkonematales</taxon>
        <taxon>Aerosakkonemataceae</taxon>
        <taxon>Microseira</taxon>
    </lineage>
</organism>
<evidence type="ECO:0000313" key="6">
    <source>
        <dbReference type="Proteomes" id="UP001050975"/>
    </source>
</evidence>
<reference evidence="5" key="1">
    <citation type="submission" date="2019-10" db="EMBL/GenBank/DDBJ databases">
        <title>Draft genome sequece of Microseira wollei NIES-4236.</title>
        <authorList>
            <person name="Yamaguchi H."/>
            <person name="Suzuki S."/>
            <person name="Kawachi M."/>
        </authorList>
    </citation>
    <scope>NUCLEOTIDE SEQUENCE</scope>
    <source>
        <strain evidence="5">NIES-4236</strain>
    </source>
</reference>
<dbReference type="GO" id="GO:0031405">
    <property type="term" value="F:lipoic acid binding"/>
    <property type="evidence" value="ECO:0007669"/>
    <property type="project" value="TreeGrafter"/>
</dbReference>
<dbReference type="AlphaFoldDB" id="A0AAV3XIY2"/>
<evidence type="ECO:0000259" key="4">
    <source>
        <dbReference type="Pfam" id="PF00198"/>
    </source>
</evidence>
<name>A0AAV3XIY2_9CYAN</name>
<evidence type="ECO:0000256" key="2">
    <source>
        <dbReference type="ARBA" id="ARBA00022679"/>
    </source>
</evidence>
<comment type="caution">
    <text evidence="5">The sequence shown here is derived from an EMBL/GenBank/DDBJ whole genome shotgun (WGS) entry which is preliminary data.</text>
</comment>
<dbReference type="GO" id="GO:0005737">
    <property type="term" value="C:cytoplasm"/>
    <property type="evidence" value="ECO:0007669"/>
    <property type="project" value="TreeGrafter"/>
</dbReference>
<dbReference type="RefSeq" id="WP_226587966.1">
    <property type="nucleotide sequence ID" value="NZ_BLAY01000126.1"/>
</dbReference>
<dbReference type="GO" id="GO:0016407">
    <property type="term" value="F:acetyltransferase activity"/>
    <property type="evidence" value="ECO:0007669"/>
    <property type="project" value="TreeGrafter"/>
</dbReference>
<keyword evidence="2" id="KW-0808">Transferase</keyword>
<keyword evidence="6" id="KW-1185">Reference proteome</keyword>
<evidence type="ECO:0000256" key="3">
    <source>
        <dbReference type="ARBA" id="ARBA00023315"/>
    </source>
</evidence>
<comment type="cofactor">
    <cofactor evidence="1">
        <name>(R)-lipoate</name>
        <dbReference type="ChEBI" id="CHEBI:83088"/>
    </cofactor>
</comment>
<proteinExistence type="predicted"/>
<dbReference type="InterPro" id="IPR001078">
    <property type="entry name" value="2-oxoacid_DH_actylTfrase"/>
</dbReference>
<evidence type="ECO:0000313" key="5">
    <source>
        <dbReference type="EMBL" id="GET41556.1"/>
    </source>
</evidence>
<dbReference type="PANTHER" id="PTHR43178:SF5">
    <property type="entry name" value="LIPOAMIDE ACYLTRANSFERASE COMPONENT OF BRANCHED-CHAIN ALPHA-KETO ACID DEHYDROGENASE COMPLEX, MITOCHONDRIAL"/>
    <property type="match status" value="1"/>
</dbReference>
<dbReference type="InterPro" id="IPR023213">
    <property type="entry name" value="CAT-like_dom_sf"/>
</dbReference>
<gene>
    <name evidence="5" type="primary">bkdC</name>
    <name evidence="5" type="ORF">MiSe_63680</name>
</gene>
<dbReference type="InterPro" id="IPR050743">
    <property type="entry name" value="2-oxoacid_DH_E2_comp"/>
</dbReference>
<feature type="domain" description="2-oxoacid dehydrogenase acyltransferase catalytic" evidence="4">
    <location>
        <begin position="40"/>
        <end position="137"/>
    </location>
</feature>
<sequence>MHQIDLIGSFEERQFPDFRHPTIDTLIWGSKRHHIPILLEIDVTAAREAIREQKKTGQSISFTGWIVKCIAIAVSEHKSIHALRKGKRRLVIFDDVDVTIIVERTVPGADETLPMPYIIRKANEKSVAVISSEIRTAKQSPVAVGEVQIGSTRAAWIAKISTMLPRFVRDWFFWQPLFRNPFLFKRMMGTVSVTALGMLGQGGMNWGIPIGIHPLIVAVGAIAKRPGIVHDQIVVREYVGLTVLFDHDVTDGAPVARFIKRLQELIATGYGLKQEQGVDISK</sequence>
<keyword evidence="3 5" id="KW-0012">Acyltransferase</keyword>